<dbReference type="RefSeq" id="WP_068226001.1">
    <property type="nucleotide sequence ID" value="NZ_CP014623.1"/>
</dbReference>
<dbReference type="GeneID" id="42981112"/>
<accession>A0A192H058</accession>
<dbReference type="InterPro" id="IPR013766">
    <property type="entry name" value="Thioredoxin_domain"/>
</dbReference>
<keyword evidence="1" id="KW-0560">Oxidoreductase</keyword>
<evidence type="ECO:0000256" key="1">
    <source>
        <dbReference type="ARBA" id="ARBA00022559"/>
    </source>
</evidence>
<dbReference type="STRING" id="375175.AYR53_02530"/>
<dbReference type="InterPro" id="IPR013740">
    <property type="entry name" value="Redoxin"/>
</dbReference>
<dbReference type="OrthoDB" id="9781543at2"/>
<dbReference type="EMBL" id="CP014873">
    <property type="protein sequence ID" value="ANK61740.1"/>
    <property type="molecule type" value="Genomic_DNA"/>
</dbReference>
<dbReference type="Gene3D" id="3.40.30.10">
    <property type="entry name" value="Glutaredoxin"/>
    <property type="match status" value="1"/>
</dbReference>
<dbReference type="AlphaFoldDB" id="A0A192H058"/>
<evidence type="ECO:0000256" key="4">
    <source>
        <dbReference type="ARBA" id="ARBA00023284"/>
    </source>
</evidence>
<dbReference type="PROSITE" id="PS51352">
    <property type="entry name" value="THIOREDOXIN_2"/>
    <property type="match status" value="1"/>
</dbReference>
<dbReference type="InterPro" id="IPR050455">
    <property type="entry name" value="Tpx_Peroxidase_subfamily"/>
</dbReference>
<keyword evidence="1" id="KW-0575">Peroxidase</keyword>
<organism evidence="5 6">
    <name type="scientific">Loigolactobacillus backii</name>
    <dbReference type="NCBI Taxonomy" id="375175"/>
    <lineage>
        <taxon>Bacteria</taxon>
        <taxon>Bacillati</taxon>
        <taxon>Bacillota</taxon>
        <taxon>Bacilli</taxon>
        <taxon>Lactobacillales</taxon>
        <taxon>Lactobacillaceae</taxon>
        <taxon>Loigolactobacillus</taxon>
    </lineage>
</organism>
<name>A0A192H058_9LACO</name>
<dbReference type="Proteomes" id="UP000078582">
    <property type="component" value="Chromosome"/>
</dbReference>
<keyword evidence="3" id="KW-1015">Disulfide bond</keyword>
<gene>
    <name evidence="5" type="ORF">AYR53_02530</name>
</gene>
<protein>
    <submittedName>
        <fullName evidence="5">2-Cys peroxiredoxin</fullName>
    </submittedName>
</protein>
<dbReference type="InterPro" id="IPR002065">
    <property type="entry name" value="TPX"/>
</dbReference>
<dbReference type="PANTHER" id="PTHR43110:SF1">
    <property type="entry name" value="THIOL PEROXIDASE"/>
    <property type="match status" value="1"/>
</dbReference>
<evidence type="ECO:0000256" key="3">
    <source>
        <dbReference type="ARBA" id="ARBA00023157"/>
    </source>
</evidence>
<dbReference type="SUPFAM" id="SSF52833">
    <property type="entry name" value="Thioredoxin-like"/>
    <property type="match status" value="1"/>
</dbReference>
<dbReference type="InterPro" id="IPR036249">
    <property type="entry name" value="Thioredoxin-like_sf"/>
</dbReference>
<keyword evidence="2" id="KW-0049">Antioxidant</keyword>
<dbReference type="GO" id="GO:0008379">
    <property type="term" value="F:thioredoxin peroxidase activity"/>
    <property type="evidence" value="ECO:0007669"/>
    <property type="project" value="InterPro"/>
</dbReference>
<reference evidence="5 6" key="1">
    <citation type="submission" date="2016-03" db="EMBL/GenBank/DDBJ databases">
        <title>Pediococcus and Lactobacillus from brewery environment - whole genome sequencing and assembly.</title>
        <authorList>
            <person name="Behr J."/>
            <person name="Geissler A.J."/>
            <person name="Vogel R.F."/>
        </authorList>
    </citation>
    <scope>NUCLEOTIDE SEQUENCE [LARGE SCALE GENOMIC DNA]</scope>
    <source>
        <strain evidence="5 6">TMW 1.1989</strain>
    </source>
</reference>
<dbReference type="Pfam" id="PF08534">
    <property type="entry name" value="Redoxin"/>
    <property type="match status" value="1"/>
</dbReference>
<evidence type="ECO:0000313" key="6">
    <source>
        <dbReference type="Proteomes" id="UP000078582"/>
    </source>
</evidence>
<evidence type="ECO:0000256" key="2">
    <source>
        <dbReference type="ARBA" id="ARBA00022862"/>
    </source>
</evidence>
<keyword evidence="6" id="KW-1185">Reference proteome</keyword>
<dbReference type="PANTHER" id="PTHR43110">
    <property type="entry name" value="THIOL PEROXIDASE"/>
    <property type="match status" value="1"/>
</dbReference>
<sequence>MQINRYGKPYATIGTPPEVGEPLPNFTLKSANEKTRITTKDLLGKPLLISVVPNINTRVCTTQTIQFNRASDLVTAARFVTISTNTCAEQLDWCGIKGVTSMEMLSDADASFGEAMALYMPTNATLARAVFIVAPSGKIIYREFMTEQTNEPDYLAALNFIRKFCALNHLR</sequence>
<evidence type="ECO:0000313" key="5">
    <source>
        <dbReference type="EMBL" id="ANK61740.1"/>
    </source>
</evidence>
<dbReference type="KEGG" id="lbt:AYR52_10800"/>
<keyword evidence="4" id="KW-0676">Redox-active center</keyword>
<dbReference type="CDD" id="cd03014">
    <property type="entry name" value="PRX_Atyp2cys"/>
    <property type="match status" value="1"/>
</dbReference>
<proteinExistence type="predicted"/>